<evidence type="ECO:0000256" key="8">
    <source>
        <dbReference type="SAM" id="MobiDB-lite"/>
    </source>
</evidence>
<evidence type="ECO:0000256" key="6">
    <source>
        <dbReference type="ARBA" id="ARBA00023136"/>
    </source>
</evidence>
<name>A0AAW1N2S9_POPJA</name>
<evidence type="ECO:0000313" key="9">
    <source>
        <dbReference type="EMBL" id="KAK9752268.1"/>
    </source>
</evidence>
<dbReference type="InterPro" id="IPR005024">
    <property type="entry name" value="Snf7_fam"/>
</dbReference>
<comment type="caution">
    <text evidence="9">The sequence shown here is derived from an EMBL/GenBank/DDBJ whole genome shotgun (WGS) entry which is preliminary data.</text>
</comment>
<dbReference type="Proteomes" id="UP001458880">
    <property type="component" value="Unassembled WGS sequence"/>
</dbReference>
<reference evidence="9 10" key="1">
    <citation type="journal article" date="2024" name="BMC Genomics">
        <title>De novo assembly and annotation of Popillia japonica's genome with initial clues to its potential as an invasive pest.</title>
        <authorList>
            <person name="Cucini C."/>
            <person name="Boschi S."/>
            <person name="Funari R."/>
            <person name="Cardaioli E."/>
            <person name="Iannotti N."/>
            <person name="Marturano G."/>
            <person name="Paoli F."/>
            <person name="Bruttini M."/>
            <person name="Carapelli A."/>
            <person name="Frati F."/>
            <person name="Nardi F."/>
        </authorList>
    </citation>
    <scope>NUCLEOTIDE SEQUENCE [LARGE SCALE GENOMIC DNA]</scope>
    <source>
        <strain evidence="9">DMR45628</strain>
    </source>
</reference>
<proteinExistence type="inferred from homology"/>
<evidence type="ECO:0000256" key="5">
    <source>
        <dbReference type="ARBA" id="ARBA00022927"/>
    </source>
</evidence>
<dbReference type="PANTHER" id="PTHR22761:SF5">
    <property type="entry name" value="CHARGED MULTIVESICULAR BODY PROTEIN 6"/>
    <property type="match status" value="1"/>
</dbReference>
<evidence type="ECO:0000256" key="2">
    <source>
        <dbReference type="ARBA" id="ARBA00006190"/>
    </source>
</evidence>
<accession>A0AAW1N2S9</accession>
<evidence type="ECO:0000256" key="3">
    <source>
        <dbReference type="ARBA" id="ARBA00022448"/>
    </source>
</evidence>
<keyword evidence="5" id="KW-0653">Protein transport</keyword>
<keyword evidence="6" id="KW-0472">Membrane</keyword>
<dbReference type="GO" id="GO:0006900">
    <property type="term" value="P:vesicle budding from membrane"/>
    <property type="evidence" value="ECO:0007669"/>
    <property type="project" value="TreeGrafter"/>
</dbReference>
<keyword evidence="4" id="KW-0967">Endosome</keyword>
<dbReference type="AlphaFoldDB" id="A0AAW1N2S9"/>
<dbReference type="Gene3D" id="6.10.140.1230">
    <property type="match status" value="1"/>
</dbReference>
<keyword evidence="3" id="KW-0813">Transport</keyword>
<feature type="coiled-coil region" evidence="7">
    <location>
        <begin position="53"/>
        <end position="141"/>
    </location>
</feature>
<feature type="region of interest" description="Disordered" evidence="8">
    <location>
        <begin position="168"/>
        <end position="210"/>
    </location>
</feature>
<dbReference type="PANTHER" id="PTHR22761">
    <property type="entry name" value="CHARGED MULTIVESICULAR BODY PROTEIN"/>
    <property type="match status" value="1"/>
</dbReference>
<dbReference type="Pfam" id="PF03357">
    <property type="entry name" value="Snf7"/>
    <property type="match status" value="1"/>
</dbReference>
<keyword evidence="10" id="KW-1185">Reference proteome</keyword>
<dbReference type="GO" id="GO:0000815">
    <property type="term" value="C:ESCRT III complex"/>
    <property type="evidence" value="ECO:0007669"/>
    <property type="project" value="TreeGrafter"/>
</dbReference>
<evidence type="ECO:0000256" key="4">
    <source>
        <dbReference type="ARBA" id="ARBA00022753"/>
    </source>
</evidence>
<comment type="similarity">
    <text evidence="2">Belongs to the SNF7 family.</text>
</comment>
<keyword evidence="7" id="KW-0175">Coiled coil</keyword>
<gene>
    <name evidence="9" type="ORF">QE152_g4393</name>
</gene>
<dbReference type="GO" id="GO:0015031">
    <property type="term" value="P:protein transport"/>
    <property type="evidence" value="ECO:0007669"/>
    <property type="project" value="UniProtKB-KW"/>
</dbReference>
<dbReference type="GO" id="GO:0032511">
    <property type="term" value="P:late endosome to vacuole transport via multivesicular body sorting pathway"/>
    <property type="evidence" value="ECO:0007669"/>
    <property type="project" value="TreeGrafter"/>
</dbReference>
<dbReference type="GO" id="GO:0005771">
    <property type="term" value="C:multivesicular body"/>
    <property type="evidence" value="ECO:0007669"/>
    <property type="project" value="TreeGrafter"/>
</dbReference>
<comment type="subcellular location">
    <subcellularLocation>
        <location evidence="1">Endosome membrane</location>
    </subcellularLocation>
</comment>
<evidence type="ECO:0000256" key="7">
    <source>
        <dbReference type="SAM" id="Coils"/>
    </source>
</evidence>
<evidence type="ECO:0000256" key="1">
    <source>
        <dbReference type="ARBA" id="ARBA00004608"/>
    </source>
</evidence>
<dbReference type="EMBL" id="JASPKY010000022">
    <property type="protein sequence ID" value="KAK9752268.1"/>
    <property type="molecule type" value="Genomic_DNA"/>
</dbReference>
<organism evidence="9 10">
    <name type="scientific">Popillia japonica</name>
    <name type="common">Japanese beetle</name>
    <dbReference type="NCBI Taxonomy" id="7064"/>
    <lineage>
        <taxon>Eukaryota</taxon>
        <taxon>Metazoa</taxon>
        <taxon>Ecdysozoa</taxon>
        <taxon>Arthropoda</taxon>
        <taxon>Hexapoda</taxon>
        <taxon>Insecta</taxon>
        <taxon>Pterygota</taxon>
        <taxon>Neoptera</taxon>
        <taxon>Endopterygota</taxon>
        <taxon>Coleoptera</taxon>
        <taxon>Polyphaga</taxon>
        <taxon>Scarabaeiformia</taxon>
        <taxon>Scarabaeidae</taxon>
        <taxon>Rutelinae</taxon>
        <taxon>Popillia</taxon>
    </lineage>
</organism>
<sequence>MGLIFGKKKQVSRVTEQDKAVLQLKQQRDKLKQYHKRIGICLEKDREVAKKLLNAGQRERAKLLLRKKRYQEQLLQRTENQLENLEKMTHDIEFAQIEIQVVDGLKRGNEALKKLNDALNIEDVERILDETREGIEKQQEIDSLLSGVLTSEDEDAVLSELDSLIAESLPEVPSGDRMEDNLPELPEVPSEDIPEKKRAKKAQEQVALEA</sequence>
<protein>
    <submittedName>
        <fullName evidence="9">Snf7</fullName>
    </submittedName>
</protein>
<evidence type="ECO:0000313" key="10">
    <source>
        <dbReference type="Proteomes" id="UP001458880"/>
    </source>
</evidence>